<dbReference type="GO" id="GO:0005576">
    <property type="term" value="C:extracellular region"/>
    <property type="evidence" value="ECO:0007669"/>
    <property type="project" value="UniProtKB-SubCell"/>
</dbReference>
<dbReference type="GO" id="GO:0009251">
    <property type="term" value="P:glucan catabolic process"/>
    <property type="evidence" value="ECO:0007669"/>
    <property type="project" value="TreeGrafter"/>
</dbReference>
<dbReference type="EC" id="3.2.1.21" evidence="4"/>
<keyword evidence="7" id="KW-0378">Hydrolase</keyword>
<keyword evidence="6" id="KW-0732">Signal</keyword>
<dbReference type="SMART" id="SM01217">
    <property type="entry name" value="Fn3_like"/>
    <property type="match status" value="1"/>
</dbReference>
<dbReference type="Gene3D" id="3.40.50.1700">
    <property type="entry name" value="Glycoside hydrolase family 3 C-terminal domain"/>
    <property type="match status" value="1"/>
</dbReference>
<comment type="subcellular location">
    <subcellularLocation>
        <location evidence="2">Secreted</location>
    </subcellularLocation>
</comment>
<keyword evidence="8" id="KW-0326">Glycosidase</keyword>
<evidence type="ECO:0000256" key="8">
    <source>
        <dbReference type="ARBA" id="ARBA00023295"/>
    </source>
</evidence>
<organism evidence="11">
    <name type="scientific">Zooxanthella nutricula</name>
    <dbReference type="NCBI Taxonomy" id="1333877"/>
    <lineage>
        <taxon>Eukaryota</taxon>
        <taxon>Sar</taxon>
        <taxon>Alveolata</taxon>
        <taxon>Dinophyceae</taxon>
        <taxon>Peridiniales</taxon>
        <taxon>Peridiniales incertae sedis</taxon>
        <taxon>Zooxanthella</taxon>
    </lineage>
</organism>
<dbReference type="SUPFAM" id="SSF52279">
    <property type="entry name" value="Beta-D-glucan exohydrolase, C-terminal domain"/>
    <property type="match status" value="1"/>
</dbReference>
<protein>
    <recommendedName>
        <fullName evidence="4">beta-glucosidase</fullName>
        <ecNumber evidence="4">3.2.1.21</ecNumber>
    </recommendedName>
</protein>
<dbReference type="InterPro" id="IPR026891">
    <property type="entry name" value="Fn3-like"/>
</dbReference>
<dbReference type="InterPro" id="IPR036881">
    <property type="entry name" value="Glyco_hydro_3_C_sf"/>
</dbReference>
<name>A0A7S2Q2J2_9DINO</name>
<dbReference type="EMBL" id="HBGW01078749">
    <property type="protein sequence ID" value="CAD9630873.1"/>
    <property type="molecule type" value="Transcribed_RNA"/>
</dbReference>
<evidence type="ECO:0000256" key="1">
    <source>
        <dbReference type="ARBA" id="ARBA00000448"/>
    </source>
</evidence>
<comment type="function">
    <text evidence="9">Beta-glucosidases are one of a number of cellulolytic enzymes involved in the degradation of cellulosic biomass. Catalyzes the last step releasing glucose from the inhibitory cellobiose.</text>
</comment>
<dbReference type="PANTHER" id="PTHR42715">
    <property type="entry name" value="BETA-GLUCOSIDASE"/>
    <property type="match status" value="1"/>
</dbReference>
<accession>A0A7S2Q2J2</accession>
<evidence type="ECO:0000256" key="4">
    <source>
        <dbReference type="ARBA" id="ARBA00012744"/>
    </source>
</evidence>
<comment type="catalytic activity">
    <reaction evidence="1">
        <text>Hydrolysis of terminal, non-reducing beta-D-glucosyl residues with release of beta-D-glucose.</text>
        <dbReference type="EC" id="3.2.1.21"/>
    </reaction>
</comment>
<feature type="domain" description="Fibronectin type III-like" evidence="10">
    <location>
        <begin position="245"/>
        <end position="316"/>
    </location>
</feature>
<dbReference type="AlphaFoldDB" id="A0A7S2Q2J2"/>
<dbReference type="InterPro" id="IPR002772">
    <property type="entry name" value="Glyco_hydro_3_C"/>
</dbReference>
<comment type="similarity">
    <text evidence="3">Belongs to the glycosyl hydrolase 3 family.</text>
</comment>
<evidence type="ECO:0000313" key="11">
    <source>
        <dbReference type="EMBL" id="CAD9630873.1"/>
    </source>
</evidence>
<dbReference type="PANTHER" id="PTHR42715:SF12">
    <property type="entry name" value="BETA-GLUCOSIDASE G-RELATED"/>
    <property type="match status" value="1"/>
</dbReference>
<evidence type="ECO:0000256" key="3">
    <source>
        <dbReference type="ARBA" id="ARBA00005336"/>
    </source>
</evidence>
<dbReference type="Pfam" id="PF01915">
    <property type="entry name" value="Glyco_hydro_3_C"/>
    <property type="match status" value="1"/>
</dbReference>
<dbReference type="Gene3D" id="2.60.40.10">
    <property type="entry name" value="Immunoglobulins"/>
    <property type="match status" value="1"/>
</dbReference>
<evidence type="ECO:0000259" key="10">
    <source>
        <dbReference type="SMART" id="SM01217"/>
    </source>
</evidence>
<reference evidence="11" key="1">
    <citation type="submission" date="2021-01" db="EMBL/GenBank/DDBJ databases">
        <authorList>
            <person name="Corre E."/>
            <person name="Pelletier E."/>
            <person name="Niang G."/>
            <person name="Scheremetjew M."/>
            <person name="Finn R."/>
            <person name="Kale V."/>
            <person name="Holt S."/>
            <person name="Cochrane G."/>
            <person name="Meng A."/>
            <person name="Brown T."/>
            <person name="Cohen L."/>
        </authorList>
    </citation>
    <scope>NUCLEOTIDE SEQUENCE</scope>
    <source>
        <strain evidence="11">RCC3387</strain>
    </source>
</reference>
<evidence type="ECO:0000256" key="5">
    <source>
        <dbReference type="ARBA" id="ARBA00022525"/>
    </source>
</evidence>
<evidence type="ECO:0000256" key="2">
    <source>
        <dbReference type="ARBA" id="ARBA00004613"/>
    </source>
</evidence>
<sequence length="337" mass="35641">MVGTYCKEAFDSRFGQGDAFSGGGSGYVMSHRQVTPLAGVKERFPNSVVTWGASAAAARGADVAVVCAAAHAEEGWDRANLTLPEAESLVAALKQQTPSTKVVVLAIAPGPITAEWVAAADAALLLFAPGEQVGGAAADLLSGAAYPGGRLPVSLPHRLEHRFTKEQYPGTPFNDVNMTTHWSEGVLVGYRWNDAKEQTAAFPFGFGLGYTTFEFRNVHVTCDPIRESATVSLTVANTGGAAGAAVPQVYVGFASLAPALRQLRGFRKVHVEAGGEATVSFELGSEDWSTWDEQAGRWRSAVRSGEPIQVLVGSSSADLPWFKVLPFQEADPSVVMQ</sequence>
<evidence type="ECO:0000256" key="7">
    <source>
        <dbReference type="ARBA" id="ARBA00022801"/>
    </source>
</evidence>
<proteinExistence type="inferred from homology"/>
<evidence type="ECO:0000256" key="6">
    <source>
        <dbReference type="ARBA" id="ARBA00022729"/>
    </source>
</evidence>
<gene>
    <name evidence="11" type="ORF">BRAN1462_LOCUS50037</name>
</gene>
<evidence type="ECO:0000256" key="9">
    <source>
        <dbReference type="ARBA" id="ARBA00024983"/>
    </source>
</evidence>
<keyword evidence="5" id="KW-0964">Secreted</keyword>
<dbReference type="Pfam" id="PF14310">
    <property type="entry name" value="Fn3-like"/>
    <property type="match status" value="1"/>
</dbReference>
<dbReference type="InterPro" id="IPR050288">
    <property type="entry name" value="Cellulose_deg_GH3"/>
</dbReference>
<dbReference type="GO" id="GO:0008422">
    <property type="term" value="F:beta-glucosidase activity"/>
    <property type="evidence" value="ECO:0007669"/>
    <property type="project" value="UniProtKB-EC"/>
</dbReference>
<dbReference type="InterPro" id="IPR013783">
    <property type="entry name" value="Ig-like_fold"/>
</dbReference>